<sequence>MRRLGQLASLPLQRQVTWGVSQSSKVLLGQRRFLAVSAAQVKELRDRTGASMGKPLPQNCHRPQHWCYLSCENRCREALKEEGDLEKAVVWLKKRGLRSMEKRAADSDEALLSLGLAEAGAIVELRAETDFVTRSEVFQQTLRHLAHMMAASPDAAKDQALDMTIPDGPERPAQLRAGATLSEALLELGSVLGEKLVLGNVHVLSPRPGGIVAGYVHPKSADSMRGTGRMAGLVSVRSPDSHSSADGFRAMASRLARHIVAAQPRFLDIDRIPVETLRKEREVFKAAHLAQLNPRMSGTIDDKVLQKVLDGKTMKFYQECVLLCQELVMPQVSSDKKVLPVAEWLEAEARELGVSRILVEDFKLAVL</sequence>
<gene>
    <name evidence="5" type="ORF">CCMP2556_LOCUS52199</name>
</gene>
<dbReference type="Proteomes" id="UP001642484">
    <property type="component" value="Unassembled WGS sequence"/>
</dbReference>
<dbReference type="Gene3D" id="1.10.8.10">
    <property type="entry name" value="DNA helicase RuvA subunit, C-terminal domain"/>
    <property type="match status" value="1"/>
</dbReference>
<keyword evidence="6" id="KW-1185">Reference proteome</keyword>
<comment type="caution">
    <text evidence="5">The sequence shown here is derived from an EMBL/GenBank/DDBJ whole genome shotgun (WGS) entry which is preliminary data.</text>
</comment>
<dbReference type="EMBL" id="CAXAMN010027750">
    <property type="protein sequence ID" value="CAK9112641.1"/>
    <property type="molecule type" value="Genomic_DNA"/>
</dbReference>
<keyword evidence="2 3" id="KW-0648">Protein biosynthesis</keyword>
<keyword evidence="1 3" id="KW-0251">Elongation factor</keyword>
<evidence type="ECO:0000313" key="6">
    <source>
        <dbReference type="Proteomes" id="UP001642484"/>
    </source>
</evidence>
<dbReference type="HAMAP" id="MF_00050">
    <property type="entry name" value="EF_Ts"/>
    <property type="match status" value="1"/>
</dbReference>
<keyword evidence="3" id="KW-0496">Mitochondrion</keyword>
<evidence type="ECO:0000256" key="2">
    <source>
        <dbReference type="ARBA" id="ARBA00022917"/>
    </source>
</evidence>
<evidence type="ECO:0000259" key="4">
    <source>
        <dbReference type="Pfam" id="PF00889"/>
    </source>
</evidence>
<dbReference type="SUPFAM" id="SSF54713">
    <property type="entry name" value="Elongation factor Ts (EF-Ts), dimerisation domain"/>
    <property type="match status" value="2"/>
</dbReference>
<organism evidence="5 6">
    <name type="scientific">Durusdinium trenchii</name>
    <dbReference type="NCBI Taxonomy" id="1381693"/>
    <lineage>
        <taxon>Eukaryota</taxon>
        <taxon>Sar</taxon>
        <taxon>Alveolata</taxon>
        <taxon>Dinophyceae</taxon>
        <taxon>Suessiales</taxon>
        <taxon>Symbiodiniaceae</taxon>
        <taxon>Durusdinium</taxon>
    </lineage>
</organism>
<accession>A0ABP0SJR6</accession>
<dbReference type="InterPro" id="IPR014039">
    <property type="entry name" value="Transl_elong_EFTs/EF1B_dimer"/>
</dbReference>
<evidence type="ECO:0000256" key="3">
    <source>
        <dbReference type="HAMAP-Rule" id="MF_03135"/>
    </source>
</evidence>
<dbReference type="InterPro" id="IPR036402">
    <property type="entry name" value="EF-Ts_dimer_sf"/>
</dbReference>
<comment type="function">
    <text evidence="3">Associates with the EF-Tu.GDP complex and induces the exchange of GDP to GTP. It remains bound to the aminoacyl-tRNA.EF-Tu.GTP complex up to the GTP hydrolysis stage on the ribosome.</text>
</comment>
<evidence type="ECO:0000313" key="5">
    <source>
        <dbReference type="EMBL" id="CAK9112641.1"/>
    </source>
</evidence>
<comment type="similarity">
    <text evidence="3">Belongs to the EF-Ts family.</text>
</comment>
<name>A0ABP0SJR6_9DINO</name>
<dbReference type="Pfam" id="PF00889">
    <property type="entry name" value="EF_TS"/>
    <property type="match status" value="1"/>
</dbReference>
<reference evidence="5 6" key="1">
    <citation type="submission" date="2024-02" db="EMBL/GenBank/DDBJ databases">
        <authorList>
            <person name="Chen Y."/>
            <person name="Shah S."/>
            <person name="Dougan E. K."/>
            <person name="Thang M."/>
            <person name="Chan C."/>
        </authorList>
    </citation>
    <scope>NUCLEOTIDE SEQUENCE [LARGE SCALE GENOMIC DNA]</scope>
</reference>
<protein>
    <recommendedName>
        <fullName evidence="3">Elongation factor Ts, mitochondrial</fullName>
        <shortName evidence="3">EF-Ts</shortName>
        <shortName evidence="3">EF-TsMt</shortName>
    </recommendedName>
</protein>
<proteinExistence type="inferred from homology"/>
<dbReference type="PANTHER" id="PTHR11741:SF0">
    <property type="entry name" value="ELONGATION FACTOR TS, MITOCHONDRIAL"/>
    <property type="match status" value="1"/>
</dbReference>
<dbReference type="Gene3D" id="3.30.479.20">
    <property type="entry name" value="Elongation factor Ts, dimerisation domain"/>
    <property type="match status" value="2"/>
</dbReference>
<dbReference type="PANTHER" id="PTHR11741">
    <property type="entry name" value="ELONGATION FACTOR TS"/>
    <property type="match status" value="1"/>
</dbReference>
<comment type="subcellular location">
    <subcellularLocation>
        <location evidence="3">Mitochondrion</location>
    </subcellularLocation>
</comment>
<evidence type="ECO:0000256" key="1">
    <source>
        <dbReference type="ARBA" id="ARBA00022768"/>
    </source>
</evidence>
<dbReference type="InterPro" id="IPR001816">
    <property type="entry name" value="Transl_elong_EFTs/EF1B"/>
</dbReference>
<feature type="domain" description="Translation elongation factor EFTs/EF1B dimerisation" evidence="4">
    <location>
        <begin position="120"/>
        <end position="334"/>
    </location>
</feature>
<dbReference type="Gene3D" id="1.10.286.20">
    <property type="match status" value="1"/>
</dbReference>